<dbReference type="Proteomes" id="UP001498238">
    <property type="component" value="Unassembled WGS sequence"/>
</dbReference>
<gene>
    <name evidence="2" type="ORF">NCCP602_23280</name>
</gene>
<proteinExistence type="predicted"/>
<sequence length="298" mass="33347">MGEIHDLTKRGSDVGDRYRLTRIAFDVVSVFGCLRAGAVPGPIIVRVLADHGYSASSVRNQLTRMVQRGLISSERRGRVTQYRLSERILSQFRDISGERTPPSYDGRFHAAIYTIPESSRQLRDRVQYVARMLGYRQLRPGVLIGFADRSGDLCAQLPDTVDGGWYECTEIVPDSLETAKRMTAVAFGLADAHRQVEEFEDALAVLAGPHGVPGSGEPDLPIGRFFDLYFRIGRAVLEHPLLPAEIVGDCQPSQHFRTAMDRCNLEYYVRYDEQVRQAAAESSVVDLIEWLPEGGYQP</sequence>
<evidence type="ECO:0000313" key="3">
    <source>
        <dbReference type="Proteomes" id="UP001498238"/>
    </source>
</evidence>
<organism evidence="2 3">
    <name type="scientific">Brevibacterium metallidurans</name>
    <dbReference type="NCBI Taxonomy" id="1482676"/>
    <lineage>
        <taxon>Bacteria</taxon>
        <taxon>Bacillati</taxon>
        <taxon>Actinomycetota</taxon>
        <taxon>Actinomycetes</taxon>
        <taxon>Micrococcales</taxon>
        <taxon>Brevibacteriaceae</taxon>
        <taxon>Brevibacterium</taxon>
    </lineage>
</organism>
<dbReference type="InterPro" id="IPR012906">
    <property type="entry name" value="PaaX-like_N"/>
</dbReference>
<dbReference type="Gene3D" id="1.10.10.10">
    <property type="entry name" value="Winged helix-like DNA-binding domain superfamily/Winged helix DNA-binding domain"/>
    <property type="match status" value="1"/>
</dbReference>
<reference evidence="2 3" key="1">
    <citation type="submission" date="2024-01" db="EMBL/GenBank/DDBJ databases">
        <title>Characterization of antibiotic resistant novel bacterial strains and their environmental applications.</title>
        <authorList>
            <person name="Manzoor S."/>
            <person name="Abbas S."/>
            <person name="Arshad M."/>
            <person name="Ahmed I."/>
        </authorList>
    </citation>
    <scope>NUCLEOTIDE SEQUENCE [LARGE SCALE GENOMIC DNA]</scope>
    <source>
        <strain evidence="2 3">NCCP-602</strain>
    </source>
</reference>
<dbReference type="PANTHER" id="PTHR30319">
    <property type="entry name" value="PHENYLACETIC ACID REGULATOR-RELATED TRANSCRIPTIONAL REPRESSOR"/>
    <property type="match status" value="1"/>
</dbReference>
<dbReference type="PANTHER" id="PTHR30319:SF1">
    <property type="entry name" value="TRANSCRIPTIONAL REPRESSOR PAAX"/>
    <property type="match status" value="1"/>
</dbReference>
<comment type="caution">
    <text evidence="2">The sequence shown here is derived from an EMBL/GenBank/DDBJ whole genome shotgun (WGS) entry which is preliminary data.</text>
</comment>
<dbReference type="Pfam" id="PF07848">
    <property type="entry name" value="PaaX"/>
    <property type="match status" value="1"/>
</dbReference>
<dbReference type="InterPro" id="IPR036388">
    <property type="entry name" value="WH-like_DNA-bd_sf"/>
</dbReference>
<feature type="domain" description="Transcriptional repressor PaaX-like N-terminal" evidence="1">
    <location>
        <begin position="35"/>
        <end position="87"/>
    </location>
</feature>
<keyword evidence="3" id="KW-1185">Reference proteome</keyword>
<evidence type="ECO:0000259" key="1">
    <source>
        <dbReference type="Pfam" id="PF07848"/>
    </source>
</evidence>
<accession>A0ABP3C9B3</accession>
<name>A0ABP3C9B3_9MICO</name>
<protein>
    <recommendedName>
        <fullName evidence="1">Transcriptional repressor PaaX-like N-terminal domain-containing protein</fullName>
    </recommendedName>
</protein>
<dbReference type="InterPro" id="IPR036390">
    <property type="entry name" value="WH_DNA-bd_sf"/>
</dbReference>
<dbReference type="SUPFAM" id="SSF46785">
    <property type="entry name" value="Winged helix' DNA-binding domain"/>
    <property type="match status" value="1"/>
</dbReference>
<dbReference type="EMBL" id="BAAAAF010000009">
    <property type="protein sequence ID" value="GAA0036367.1"/>
    <property type="molecule type" value="Genomic_DNA"/>
</dbReference>
<dbReference type="RefSeq" id="WP_339393196.1">
    <property type="nucleotide sequence ID" value="NZ_BAAAAF010000009.1"/>
</dbReference>
<evidence type="ECO:0000313" key="2">
    <source>
        <dbReference type="EMBL" id="GAA0036367.1"/>
    </source>
</evidence>